<dbReference type="EMBL" id="BEXD01000368">
    <property type="protein sequence ID" value="GBB86840.1"/>
    <property type="molecule type" value="Genomic_DNA"/>
</dbReference>
<feature type="region of interest" description="Disordered" evidence="1">
    <location>
        <begin position="30"/>
        <end position="58"/>
    </location>
</feature>
<gene>
    <name evidence="3" type="ORF">RCL2_000424900</name>
    <name evidence="2" type="ORF">RclHR1_13290008</name>
</gene>
<reference evidence="2 4" key="1">
    <citation type="submission" date="2017-11" db="EMBL/GenBank/DDBJ databases">
        <title>The genome of Rhizophagus clarus HR1 reveals common genetic basis of auxotrophy among arbuscular mycorrhizal fungi.</title>
        <authorList>
            <person name="Kobayashi Y."/>
        </authorList>
    </citation>
    <scope>NUCLEOTIDE SEQUENCE [LARGE SCALE GENOMIC DNA]</scope>
    <source>
        <strain evidence="2 4">HR1</strain>
    </source>
</reference>
<proteinExistence type="predicted"/>
<dbReference type="OrthoDB" id="2353046at2759"/>
<dbReference type="AlphaFoldDB" id="A0A2Z6Q9J8"/>
<dbReference type="EMBL" id="BLAL01000027">
    <property type="protein sequence ID" value="GES76862.1"/>
    <property type="molecule type" value="Genomic_DNA"/>
</dbReference>
<organism evidence="2 4">
    <name type="scientific">Rhizophagus clarus</name>
    <dbReference type="NCBI Taxonomy" id="94130"/>
    <lineage>
        <taxon>Eukaryota</taxon>
        <taxon>Fungi</taxon>
        <taxon>Fungi incertae sedis</taxon>
        <taxon>Mucoromycota</taxon>
        <taxon>Glomeromycotina</taxon>
        <taxon>Glomeromycetes</taxon>
        <taxon>Glomerales</taxon>
        <taxon>Glomeraceae</taxon>
        <taxon>Rhizophagus</taxon>
    </lineage>
</organism>
<accession>A0A2Z6Q9J8</accession>
<dbReference type="Proteomes" id="UP000615446">
    <property type="component" value="Unassembled WGS sequence"/>
</dbReference>
<comment type="caution">
    <text evidence="2">The sequence shown here is derived from an EMBL/GenBank/DDBJ whole genome shotgun (WGS) entry which is preliminary data.</text>
</comment>
<evidence type="ECO:0000313" key="3">
    <source>
        <dbReference type="EMBL" id="GES76862.1"/>
    </source>
</evidence>
<evidence type="ECO:0000256" key="1">
    <source>
        <dbReference type="SAM" id="MobiDB-lite"/>
    </source>
</evidence>
<dbReference type="Proteomes" id="UP000247702">
    <property type="component" value="Unassembled WGS sequence"/>
</dbReference>
<keyword evidence="4" id="KW-1185">Reference proteome</keyword>
<evidence type="ECO:0000313" key="2">
    <source>
        <dbReference type="EMBL" id="GBB86840.1"/>
    </source>
</evidence>
<evidence type="ECO:0000313" key="4">
    <source>
        <dbReference type="Proteomes" id="UP000247702"/>
    </source>
</evidence>
<feature type="compositionally biased region" description="Acidic residues" evidence="1">
    <location>
        <begin position="35"/>
        <end position="56"/>
    </location>
</feature>
<name>A0A2Z6Q9J8_9GLOM</name>
<protein>
    <submittedName>
        <fullName evidence="2">Uncharacterized protein</fullName>
    </submittedName>
</protein>
<reference evidence="3" key="2">
    <citation type="submission" date="2019-10" db="EMBL/GenBank/DDBJ databases">
        <title>Conservation and host-specific expression of non-tandemly repeated heterogenous ribosome RNA gene in arbuscular mycorrhizal fungi.</title>
        <authorList>
            <person name="Maeda T."/>
            <person name="Kobayashi Y."/>
            <person name="Nakagawa T."/>
            <person name="Ezawa T."/>
            <person name="Yamaguchi K."/>
            <person name="Bino T."/>
            <person name="Nishimoto Y."/>
            <person name="Shigenobu S."/>
            <person name="Kawaguchi M."/>
        </authorList>
    </citation>
    <scope>NUCLEOTIDE SEQUENCE</scope>
    <source>
        <strain evidence="3">HR1</strain>
    </source>
</reference>
<sequence>MEQTYSDTSAGDKIEVYEFLEALGLLDNEVAPVNMDDDDNSESDIDEEDSDDDQDNYWDPRKRYTGWDYKRRFGEDALKKLYQTREACHRNIVLMEFTRRLPDISDREKNRLFDAFSRSNAFGVKEHNALLDALADPVKGWDLNNY</sequence>